<protein>
    <recommendedName>
        <fullName evidence="1">YHS domain-containing protein</fullName>
    </recommendedName>
</protein>
<proteinExistence type="predicted"/>
<dbReference type="InterPro" id="IPR009078">
    <property type="entry name" value="Ferritin-like_SF"/>
</dbReference>
<reference evidence="2" key="1">
    <citation type="submission" date="2018-05" db="EMBL/GenBank/DDBJ databases">
        <authorList>
            <person name="Lanie J.A."/>
            <person name="Ng W.-L."/>
            <person name="Kazmierczak K.M."/>
            <person name="Andrzejewski T.M."/>
            <person name="Davidsen T.M."/>
            <person name="Wayne K.J."/>
            <person name="Tettelin H."/>
            <person name="Glass J.I."/>
            <person name="Rusch D."/>
            <person name="Podicherti R."/>
            <person name="Tsui H.-C.T."/>
            <person name="Winkler M.E."/>
        </authorList>
    </citation>
    <scope>NUCLEOTIDE SEQUENCE</scope>
</reference>
<gene>
    <name evidence="2" type="ORF">METZ01_LOCUS363726</name>
</gene>
<dbReference type="AlphaFoldDB" id="A0A382SMT8"/>
<accession>A0A382SMT8</accession>
<dbReference type="GO" id="GO:0016491">
    <property type="term" value="F:oxidoreductase activity"/>
    <property type="evidence" value="ECO:0007669"/>
    <property type="project" value="InterPro"/>
</dbReference>
<organism evidence="2">
    <name type="scientific">marine metagenome</name>
    <dbReference type="NCBI Taxonomy" id="408172"/>
    <lineage>
        <taxon>unclassified sequences</taxon>
        <taxon>metagenomes</taxon>
        <taxon>ecological metagenomes</taxon>
    </lineage>
</organism>
<evidence type="ECO:0000259" key="1">
    <source>
        <dbReference type="Pfam" id="PF04945"/>
    </source>
</evidence>
<name>A0A382SMT8_9ZZZZ</name>
<dbReference type="Gene3D" id="1.10.620.20">
    <property type="entry name" value="Ribonucleotide Reductase, subunit A"/>
    <property type="match status" value="1"/>
</dbReference>
<sequence>MATAIDPICKMEVDTDNPNGGSSEYNGTSYYFCAPGCKVAFDAEPEKYLAPQWQGLPMDMGESKPKPGFFGRLFGRK</sequence>
<dbReference type="InterPro" id="IPR007029">
    <property type="entry name" value="YHS_dom"/>
</dbReference>
<dbReference type="EMBL" id="UINC01130054">
    <property type="protein sequence ID" value="SVD10872.1"/>
    <property type="molecule type" value="Genomic_DNA"/>
</dbReference>
<evidence type="ECO:0000313" key="2">
    <source>
        <dbReference type="EMBL" id="SVD10872.1"/>
    </source>
</evidence>
<dbReference type="Pfam" id="PF04945">
    <property type="entry name" value="YHS"/>
    <property type="match status" value="1"/>
</dbReference>
<dbReference type="SUPFAM" id="SSF47240">
    <property type="entry name" value="Ferritin-like"/>
    <property type="match status" value="1"/>
</dbReference>
<feature type="domain" description="YHS" evidence="1">
    <location>
        <begin position="5"/>
        <end position="50"/>
    </location>
</feature>
<dbReference type="InterPro" id="IPR012348">
    <property type="entry name" value="RNR-like"/>
</dbReference>